<dbReference type="EMBL" id="JACHJV010000004">
    <property type="protein sequence ID" value="MBB4929033.1"/>
    <property type="molecule type" value="Genomic_DNA"/>
</dbReference>
<keyword evidence="3" id="KW-1185">Reference proteome</keyword>
<gene>
    <name evidence="2" type="ORF">FHR34_008132</name>
</gene>
<evidence type="ECO:0000313" key="3">
    <source>
        <dbReference type="Proteomes" id="UP000540506"/>
    </source>
</evidence>
<proteinExistence type="predicted"/>
<evidence type="ECO:0000256" key="1">
    <source>
        <dbReference type="SAM" id="MobiDB-lite"/>
    </source>
</evidence>
<organism evidence="2 3">
    <name type="scientific">Kitasatospora kifunensis</name>
    <name type="common">Streptomyces kifunensis</name>
    <dbReference type="NCBI Taxonomy" id="58351"/>
    <lineage>
        <taxon>Bacteria</taxon>
        <taxon>Bacillati</taxon>
        <taxon>Actinomycetota</taxon>
        <taxon>Actinomycetes</taxon>
        <taxon>Kitasatosporales</taxon>
        <taxon>Streptomycetaceae</taxon>
        <taxon>Kitasatospora</taxon>
    </lineage>
</organism>
<feature type="region of interest" description="Disordered" evidence="1">
    <location>
        <begin position="1"/>
        <end position="32"/>
    </location>
</feature>
<comment type="caution">
    <text evidence="2">The sequence shown here is derived from an EMBL/GenBank/DDBJ whole genome shotgun (WGS) entry which is preliminary data.</text>
</comment>
<dbReference type="Proteomes" id="UP000540506">
    <property type="component" value="Unassembled WGS sequence"/>
</dbReference>
<dbReference type="RefSeq" id="WP_184946960.1">
    <property type="nucleotide sequence ID" value="NZ_JACHJV010000004.1"/>
</dbReference>
<feature type="compositionally biased region" description="Basic and acidic residues" evidence="1">
    <location>
        <begin position="1"/>
        <end position="19"/>
    </location>
</feature>
<protein>
    <submittedName>
        <fullName evidence="2">Uncharacterized protein</fullName>
    </submittedName>
</protein>
<dbReference type="AlphaFoldDB" id="A0A7W7RC97"/>
<evidence type="ECO:0000313" key="2">
    <source>
        <dbReference type="EMBL" id="MBB4929033.1"/>
    </source>
</evidence>
<sequence>MAVERMNRREGFSKGDHVRRVGGSGDLPEDGMVNGWLTFEYSPHRWYCSVTWGRRYIGRYQAHEIEHVAQSK</sequence>
<accession>A0A7W7RC97</accession>
<reference evidence="2 3" key="1">
    <citation type="submission" date="2020-08" db="EMBL/GenBank/DDBJ databases">
        <title>Sequencing the genomes of 1000 actinobacteria strains.</title>
        <authorList>
            <person name="Klenk H.-P."/>
        </authorList>
    </citation>
    <scope>NUCLEOTIDE SEQUENCE [LARGE SCALE GENOMIC DNA]</scope>
    <source>
        <strain evidence="2 3">DSM 41654</strain>
    </source>
</reference>
<name>A0A7W7RC97_KITKI</name>